<dbReference type="AlphaFoldDB" id="A0A1M6F0Q7"/>
<protein>
    <submittedName>
        <fullName evidence="2">Por secretion system C-terminal sorting domain-containing protein</fullName>
    </submittedName>
</protein>
<proteinExistence type="predicted"/>
<feature type="signal peptide" evidence="1">
    <location>
        <begin position="1"/>
        <end position="20"/>
    </location>
</feature>
<feature type="chain" id="PRO_5012590308" evidence="1">
    <location>
        <begin position="21"/>
        <end position="147"/>
    </location>
</feature>
<dbReference type="Proteomes" id="UP000184432">
    <property type="component" value="Unassembled WGS sequence"/>
</dbReference>
<evidence type="ECO:0000256" key="1">
    <source>
        <dbReference type="SAM" id="SignalP"/>
    </source>
</evidence>
<gene>
    <name evidence="2" type="ORF">SAMN04488508_10431</name>
</gene>
<keyword evidence="1" id="KW-0732">Signal</keyword>
<reference evidence="3" key="1">
    <citation type="submission" date="2016-11" db="EMBL/GenBank/DDBJ databases">
        <authorList>
            <person name="Varghese N."/>
            <person name="Submissions S."/>
        </authorList>
    </citation>
    <scope>NUCLEOTIDE SEQUENCE [LARGE SCALE GENOMIC DNA]</scope>
    <source>
        <strain evidence="3">DSM 22623</strain>
    </source>
</reference>
<dbReference type="STRING" id="570521.SAMN04488508_10431"/>
<organism evidence="2 3">
    <name type="scientific">Aquimarina spongiae</name>
    <dbReference type="NCBI Taxonomy" id="570521"/>
    <lineage>
        <taxon>Bacteria</taxon>
        <taxon>Pseudomonadati</taxon>
        <taxon>Bacteroidota</taxon>
        <taxon>Flavobacteriia</taxon>
        <taxon>Flavobacteriales</taxon>
        <taxon>Flavobacteriaceae</taxon>
        <taxon>Aquimarina</taxon>
    </lineage>
</organism>
<dbReference type="PROSITE" id="PS51257">
    <property type="entry name" value="PROKAR_LIPOPROTEIN"/>
    <property type="match status" value="1"/>
</dbReference>
<evidence type="ECO:0000313" key="2">
    <source>
        <dbReference type="EMBL" id="SHI91267.1"/>
    </source>
</evidence>
<dbReference type="RefSeq" id="WP_073315866.1">
    <property type="nucleotide sequence ID" value="NZ_FQYP01000004.1"/>
</dbReference>
<dbReference type="EMBL" id="FQYP01000004">
    <property type="protein sequence ID" value="SHI91267.1"/>
    <property type="molecule type" value="Genomic_DNA"/>
</dbReference>
<accession>A0A1M6F0Q7</accession>
<sequence length="147" mass="16548">MKKLHIIAILFALFSVSVTAQVTINATVSCPPCRPVEGCGVCWENQQQANQCEQNRINNNVSKEKMELIVRSNPISDGNLSLTGSFILSGKIVILDQLGATVKTIDLKNRKSNHLILNLNLESGLYFMIYYDYDRQQKITKKLVFTK</sequence>
<evidence type="ECO:0000313" key="3">
    <source>
        <dbReference type="Proteomes" id="UP000184432"/>
    </source>
</evidence>
<name>A0A1M6F0Q7_9FLAO</name>
<keyword evidence="3" id="KW-1185">Reference proteome</keyword>